<reference evidence="1" key="1">
    <citation type="submission" date="2023-04" db="EMBL/GenBank/DDBJ databases">
        <title>Draft Genome sequencing of Naganishia species isolated from polar environments using Oxford Nanopore Technology.</title>
        <authorList>
            <person name="Leo P."/>
            <person name="Venkateswaran K."/>
        </authorList>
    </citation>
    <scope>NUCLEOTIDE SEQUENCE</scope>
    <source>
        <strain evidence="1">MNA-CCFEE 5423</strain>
    </source>
</reference>
<dbReference type="Proteomes" id="UP001227268">
    <property type="component" value="Unassembled WGS sequence"/>
</dbReference>
<evidence type="ECO:0000313" key="2">
    <source>
        <dbReference type="Proteomes" id="UP001227268"/>
    </source>
</evidence>
<dbReference type="EMBL" id="JASBWT010000008">
    <property type="protein sequence ID" value="KAJ9102605.1"/>
    <property type="molecule type" value="Genomic_DNA"/>
</dbReference>
<name>A0ACC2VU37_9TREE</name>
<gene>
    <name evidence="1" type="ORF">QFC21_003006</name>
</gene>
<organism evidence="1 2">
    <name type="scientific">Naganishia friedmannii</name>
    <dbReference type="NCBI Taxonomy" id="89922"/>
    <lineage>
        <taxon>Eukaryota</taxon>
        <taxon>Fungi</taxon>
        <taxon>Dikarya</taxon>
        <taxon>Basidiomycota</taxon>
        <taxon>Agaricomycotina</taxon>
        <taxon>Tremellomycetes</taxon>
        <taxon>Filobasidiales</taxon>
        <taxon>Filobasidiaceae</taxon>
        <taxon>Naganishia</taxon>
    </lineage>
</organism>
<protein>
    <submittedName>
        <fullName evidence="1">Uncharacterized protein</fullName>
    </submittedName>
</protein>
<sequence>MEGVSFTDAHTSTPIPAPIPLALPRQLSTPTPTRQPPKTGSASNKKTATPANKKTAPQTNRQPRTPLNNTNGHRASHTPASTKANKHVKHAVPAQSSTQQPRLVKALPARSKMAFVAKGSLPVRFVDEEDRTLEETNWDNLPEDLLNLKLLLNGALDLRYSQEIHLEHLRNPGFFMPVVDEIDYRGLIERLASATSYQIVRVLVYNKTDGIPVTPVQTPRIPSYSLSTPLLSTHKAGLATPQNARSSGTYTPAITTLATPTLSREKAKAVPKLAETAAPSPAKEVRFQPVARSSLSTSITADDVMTQSEAPEVDEEAPETPTETLQETVQPSGEVTKKRKRSQEDEVDAHDTVSAAVPAEKTQTKKRKVNEAGDSASSSAHVEPSADAGVGNKSLNRVERRRHRQEEELKKLKAAGASERALQLARQIEREDSAQSTSAVDPSEDGDVSPKALKRRQKRMRRKERVQGAIGTSTPDVTMDETMNDSANETTTTDAPEDDSANDLVKSSEAVLPNTARQASPSDLPSAVSMTAATTTSTPDSQQARKTEQKISAQTPSPGVESADGNQTGATLTKEMNKRQGSEGHKQAASERRKQASVELKKQKRERKKGKKDIRNSPAAGIQDVTMDVTLDDEAVDDSANDNVTLPEALPPNAARENTSHLLSAAPTQPTASPSTPGKAHRKRKEARVSSRIGQYVDEFTKDDLPVIATTSSPPTTHPSEVQPERSQNAFNEPSAMSATTLAVSELPRSAPTEAIENESTRKDRRRASGESTTPATKIHSANSESTPSQKGKGAARPSSAAAALAEWRAKHAVVDKAQATSANEPHAAPTQASSAPEQLPVSSLHDSAAATIQPSTEGSQSTRPLTEQKVIRAIEPIQQDETESQEAETPPASSAQIPLPRSSQRPARLPSSSPESYPSDSEESQDAWQKAHRRMRTPGSDDLEPEGDDEDDDEDAVVASDPVEDMETNQTLERPTPDVILSFPISAPASMEIDDIVEDRRSLSSSTTQHLDRSPTPQASKQQVLEAEAESTDEVSLPTDSEMTARMATPSLFSLTQNPIIPLTQTEKRPSYTTLTDLAAPASPIMPSTGVAAFQDAMDEDAAADQAAIDSVTAVEETSASDASNSNFKARGVSKGNGLRIDSALSQSVDLSQTSKASPRRLRSRTREPQSQTNLSKPLPIPTPTPKKRTKAPKAQSQPVSISEEPATTEDPGHEQSPAPAMNGNLNVEANTTPMTNRKERRIAASQSRIPALSSLSADALRKGRASRFSTAIAPKFTNGSATQPNPARTSSQNAANSDTDEDANDDSDSESDSDDERQNVTASLPADLAKRVAGGAQPRKSRQSLGQMQGW</sequence>
<comment type="caution">
    <text evidence="1">The sequence shown here is derived from an EMBL/GenBank/DDBJ whole genome shotgun (WGS) entry which is preliminary data.</text>
</comment>
<evidence type="ECO:0000313" key="1">
    <source>
        <dbReference type="EMBL" id="KAJ9102605.1"/>
    </source>
</evidence>
<proteinExistence type="predicted"/>
<keyword evidence="2" id="KW-1185">Reference proteome</keyword>
<accession>A0ACC2VU37</accession>